<protein>
    <submittedName>
        <fullName evidence="2">Uncharacterized protein</fullName>
    </submittedName>
</protein>
<feature type="compositionally biased region" description="Low complexity" evidence="1">
    <location>
        <begin position="313"/>
        <end position="336"/>
    </location>
</feature>
<dbReference type="Proteomes" id="UP001066276">
    <property type="component" value="Chromosome 4_2"/>
</dbReference>
<comment type="caution">
    <text evidence="2">The sequence shown here is derived from an EMBL/GenBank/DDBJ whole genome shotgun (WGS) entry which is preliminary data.</text>
</comment>
<keyword evidence="3" id="KW-1185">Reference proteome</keyword>
<accession>A0AAV7S3T2</accession>
<evidence type="ECO:0000313" key="3">
    <source>
        <dbReference type="Proteomes" id="UP001066276"/>
    </source>
</evidence>
<feature type="region of interest" description="Disordered" evidence="1">
    <location>
        <begin position="1"/>
        <end position="30"/>
    </location>
</feature>
<sequence length="454" mass="48734">MARGSEDWTDSRRPLERDEAADGSGTLTASSLNATYHSTGCSWLSLLASSDREVCFKKGDTERDIASNWTNQAGETLPSILKTNMAPKTTWNSGDKEGTKTTRAGKDKGDPAGAVRCPVTTTVKLIGKNTTGVGRDAKNDDVTIPPLATRGKDKIQPTITSFLAVGAQESFAEHIVPSLANSQPAIEAMPPGNSNEREMGALNEINESLIKGSQGDDGLSGVLASSVATKKKGGGLPVSRNGHQAQRSKIPAGREAAGDMDDTTAALSTEVLQHESSKPTVGDKEIEKSLKPPDWATAGGNTYDSFREESDFTSSELNLSASGSSISSETGNISSSNEPTVRQQRQHLKCTKVRSGPSEGTKLSTFSGSKTLKWDYSEERKAAVEADVEALREQCVTQDGQLTDIMWKLEDHENRQRRNNLRFLGINVGVGGNDIRAYMIKLLRGAFPELGNWD</sequence>
<feature type="compositionally biased region" description="Basic and acidic residues" evidence="1">
    <location>
        <begin position="94"/>
        <end position="110"/>
    </location>
</feature>
<feature type="compositionally biased region" description="Basic and acidic residues" evidence="1">
    <location>
        <begin position="1"/>
        <end position="20"/>
    </location>
</feature>
<evidence type="ECO:0000313" key="2">
    <source>
        <dbReference type="EMBL" id="KAJ1159666.1"/>
    </source>
</evidence>
<evidence type="ECO:0000256" key="1">
    <source>
        <dbReference type="SAM" id="MobiDB-lite"/>
    </source>
</evidence>
<reference evidence="2" key="1">
    <citation type="journal article" date="2022" name="bioRxiv">
        <title>Sequencing and chromosome-scale assembly of the giantPleurodeles waltlgenome.</title>
        <authorList>
            <person name="Brown T."/>
            <person name="Elewa A."/>
            <person name="Iarovenko S."/>
            <person name="Subramanian E."/>
            <person name="Araus A.J."/>
            <person name="Petzold A."/>
            <person name="Susuki M."/>
            <person name="Suzuki K.-i.T."/>
            <person name="Hayashi T."/>
            <person name="Toyoda A."/>
            <person name="Oliveira C."/>
            <person name="Osipova E."/>
            <person name="Leigh N.D."/>
            <person name="Simon A."/>
            <person name="Yun M.H."/>
        </authorList>
    </citation>
    <scope>NUCLEOTIDE SEQUENCE</scope>
    <source>
        <strain evidence="2">20211129_DDA</strain>
        <tissue evidence="2">Liver</tissue>
    </source>
</reference>
<gene>
    <name evidence="2" type="ORF">NDU88_000171</name>
</gene>
<dbReference type="EMBL" id="JANPWB010000008">
    <property type="protein sequence ID" value="KAJ1159666.1"/>
    <property type="molecule type" value="Genomic_DNA"/>
</dbReference>
<feature type="region of interest" description="Disordered" evidence="1">
    <location>
        <begin position="230"/>
        <end position="346"/>
    </location>
</feature>
<organism evidence="2 3">
    <name type="scientific">Pleurodeles waltl</name>
    <name type="common">Iberian ribbed newt</name>
    <dbReference type="NCBI Taxonomy" id="8319"/>
    <lineage>
        <taxon>Eukaryota</taxon>
        <taxon>Metazoa</taxon>
        <taxon>Chordata</taxon>
        <taxon>Craniata</taxon>
        <taxon>Vertebrata</taxon>
        <taxon>Euteleostomi</taxon>
        <taxon>Amphibia</taxon>
        <taxon>Batrachia</taxon>
        <taxon>Caudata</taxon>
        <taxon>Salamandroidea</taxon>
        <taxon>Salamandridae</taxon>
        <taxon>Pleurodelinae</taxon>
        <taxon>Pleurodeles</taxon>
    </lineage>
</organism>
<name>A0AAV7S3T2_PLEWA</name>
<feature type="compositionally biased region" description="Basic and acidic residues" evidence="1">
    <location>
        <begin position="272"/>
        <end position="291"/>
    </location>
</feature>
<dbReference type="AlphaFoldDB" id="A0AAV7S3T2"/>
<proteinExistence type="predicted"/>
<feature type="region of interest" description="Disordered" evidence="1">
    <location>
        <begin position="85"/>
        <end position="115"/>
    </location>
</feature>